<dbReference type="SUPFAM" id="SSF52540">
    <property type="entry name" value="P-loop containing nucleoside triphosphate hydrolases"/>
    <property type="match status" value="1"/>
</dbReference>
<keyword evidence="3" id="KW-0808">Transferase</keyword>
<dbReference type="PANTHER" id="PTHR34388">
    <property type="entry name" value="DNA POLYMERASE III SUBUNIT DELTA"/>
    <property type="match status" value="1"/>
</dbReference>
<evidence type="ECO:0000259" key="9">
    <source>
        <dbReference type="Pfam" id="PF06144"/>
    </source>
</evidence>
<dbReference type="Gene3D" id="3.40.50.300">
    <property type="entry name" value="P-loop containing nucleotide triphosphate hydrolases"/>
    <property type="match status" value="1"/>
</dbReference>
<sequence>MPTYIYWGDDDYLIERNINKLRDLVVHPNWQVFNFSSYQFGANNFNAAFNELLTPPIGSGGRLVLLSNCGEWKAIDDTKIEQLERTLLNLPDTNHLLLTSQSKLDNRLKFTKLISRYAQVKEFSLIPAWDTQKLTNRVKEAAYFLSLSISNEAVHLLAASVGNNTRLLFNELEKLSLVSVSSEIDVSHVQSLVSITTANTLQLAQAICVKDTTKATQVLTNLFSQNEPVLKIVATLTTLFRTWLIVKAMVDEGVLDNHIIATAAGVGNPNRVYYLKQEVSTISINRFKQLLYQLLELEILAKLGGTESLFTSHIISLCTL</sequence>
<dbReference type="InterPro" id="IPR048466">
    <property type="entry name" value="DNA_pol3_delta-like_C"/>
</dbReference>
<evidence type="ECO:0000256" key="4">
    <source>
        <dbReference type="ARBA" id="ARBA00022695"/>
    </source>
</evidence>
<comment type="similarity">
    <text evidence="7">Belongs to the DNA polymerase HolA subunit family.</text>
</comment>
<evidence type="ECO:0000256" key="2">
    <source>
        <dbReference type="ARBA" id="ARBA00017703"/>
    </source>
</evidence>
<dbReference type="Gene3D" id="1.10.8.60">
    <property type="match status" value="1"/>
</dbReference>
<dbReference type="Proteomes" id="UP000185860">
    <property type="component" value="Unassembled WGS sequence"/>
</dbReference>
<dbReference type="GO" id="GO:0003677">
    <property type="term" value="F:DNA binding"/>
    <property type="evidence" value="ECO:0007669"/>
    <property type="project" value="InterPro"/>
</dbReference>
<dbReference type="PANTHER" id="PTHR34388:SF1">
    <property type="entry name" value="DNA POLYMERASE III SUBUNIT DELTA"/>
    <property type="match status" value="1"/>
</dbReference>
<dbReference type="GO" id="GO:0006261">
    <property type="term" value="P:DNA-templated DNA replication"/>
    <property type="evidence" value="ECO:0007669"/>
    <property type="project" value="TreeGrafter"/>
</dbReference>
<dbReference type="InterPro" id="IPR005790">
    <property type="entry name" value="DNA_polIII_delta"/>
</dbReference>
<dbReference type="Pfam" id="PF21694">
    <property type="entry name" value="DNA_pol3_delta_C"/>
    <property type="match status" value="1"/>
</dbReference>
<dbReference type="Gene3D" id="1.20.272.10">
    <property type="match status" value="1"/>
</dbReference>
<dbReference type="OrthoDB" id="9775929at2"/>
<protein>
    <recommendedName>
        <fullName evidence="2">DNA polymerase III subunit delta</fullName>
        <ecNumber evidence="1">2.7.7.7</ecNumber>
    </recommendedName>
</protein>
<reference evidence="11 12" key="1">
    <citation type="submission" date="2016-11" db="EMBL/GenBank/DDBJ databases">
        <title>Draft Genome Sequences of Nine Cyanobacterial Strains from Diverse Habitats.</title>
        <authorList>
            <person name="Zhu T."/>
            <person name="Hou S."/>
            <person name="Lu X."/>
            <person name="Hess W.R."/>
        </authorList>
    </citation>
    <scope>NUCLEOTIDE SEQUENCE [LARGE SCALE GENOMIC DNA]</scope>
    <source>
        <strain evidence="11 12">IAM M-71</strain>
    </source>
</reference>
<evidence type="ECO:0000256" key="7">
    <source>
        <dbReference type="ARBA" id="ARBA00034754"/>
    </source>
</evidence>
<dbReference type="SUPFAM" id="SSF48019">
    <property type="entry name" value="post-AAA+ oligomerization domain-like"/>
    <property type="match status" value="1"/>
</dbReference>
<feature type="domain" description="DNA polymerase III delta subunit-like C-terminal" evidence="10">
    <location>
        <begin position="199"/>
        <end position="307"/>
    </location>
</feature>
<evidence type="ECO:0000256" key="3">
    <source>
        <dbReference type="ARBA" id="ARBA00022679"/>
    </source>
</evidence>
<dbReference type="InterPro" id="IPR027417">
    <property type="entry name" value="P-loop_NTPase"/>
</dbReference>
<accession>A0A1U7I458</accession>
<evidence type="ECO:0000256" key="5">
    <source>
        <dbReference type="ARBA" id="ARBA00022705"/>
    </source>
</evidence>
<dbReference type="STRING" id="454136.NIES2119_30075"/>
<dbReference type="Pfam" id="PF06144">
    <property type="entry name" value="DNA_pol3_delta"/>
    <property type="match status" value="1"/>
</dbReference>
<feature type="domain" description="DNA polymerase III delta N-terminal" evidence="9">
    <location>
        <begin position="4"/>
        <end position="123"/>
    </location>
</feature>
<dbReference type="GO" id="GO:0003887">
    <property type="term" value="F:DNA-directed DNA polymerase activity"/>
    <property type="evidence" value="ECO:0007669"/>
    <property type="project" value="UniProtKB-KW"/>
</dbReference>
<dbReference type="InterPro" id="IPR008921">
    <property type="entry name" value="DNA_pol3_clamp-load_cplx_C"/>
</dbReference>
<evidence type="ECO:0000256" key="1">
    <source>
        <dbReference type="ARBA" id="ARBA00012417"/>
    </source>
</evidence>
<dbReference type="InterPro" id="IPR010372">
    <property type="entry name" value="DNA_pol3_delta_N"/>
</dbReference>
<keyword evidence="4" id="KW-0548">Nucleotidyltransferase</keyword>
<name>A0A1U7I458_9CYAN</name>
<evidence type="ECO:0000256" key="8">
    <source>
        <dbReference type="ARBA" id="ARBA00049244"/>
    </source>
</evidence>
<proteinExistence type="inferred from homology"/>
<evidence type="ECO:0000256" key="6">
    <source>
        <dbReference type="ARBA" id="ARBA00022932"/>
    </source>
</evidence>
<dbReference type="NCBIfam" id="TIGR01128">
    <property type="entry name" value="holA"/>
    <property type="match status" value="1"/>
</dbReference>
<evidence type="ECO:0000313" key="12">
    <source>
        <dbReference type="Proteomes" id="UP000185860"/>
    </source>
</evidence>
<dbReference type="EMBL" id="MRCE01000057">
    <property type="protein sequence ID" value="OKH30923.1"/>
    <property type="molecule type" value="Genomic_DNA"/>
</dbReference>
<dbReference type="AlphaFoldDB" id="A0A1U7I458"/>
<dbReference type="RefSeq" id="WP_073597171.1">
    <property type="nucleotide sequence ID" value="NZ_MRCE01000057.1"/>
</dbReference>
<organism evidence="11 12">
    <name type="scientific">[Phormidium ambiguum] IAM M-71</name>
    <dbReference type="NCBI Taxonomy" id="454136"/>
    <lineage>
        <taxon>Bacteria</taxon>
        <taxon>Bacillati</taxon>
        <taxon>Cyanobacteriota</taxon>
        <taxon>Cyanophyceae</taxon>
        <taxon>Oscillatoriophycideae</taxon>
        <taxon>Aerosakkonematales</taxon>
        <taxon>Aerosakkonemataceae</taxon>
        <taxon>Floridanema</taxon>
    </lineage>
</organism>
<comment type="catalytic activity">
    <reaction evidence="8">
        <text>DNA(n) + a 2'-deoxyribonucleoside 5'-triphosphate = DNA(n+1) + diphosphate</text>
        <dbReference type="Rhea" id="RHEA:22508"/>
        <dbReference type="Rhea" id="RHEA-COMP:17339"/>
        <dbReference type="Rhea" id="RHEA-COMP:17340"/>
        <dbReference type="ChEBI" id="CHEBI:33019"/>
        <dbReference type="ChEBI" id="CHEBI:61560"/>
        <dbReference type="ChEBI" id="CHEBI:173112"/>
        <dbReference type="EC" id="2.7.7.7"/>
    </reaction>
</comment>
<evidence type="ECO:0000259" key="10">
    <source>
        <dbReference type="Pfam" id="PF21694"/>
    </source>
</evidence>
<dbReference type="GO" id="GO:0009360">
    <property type="term" value="C:DNA polymerase III complex"/>
    <property type="evidence" value="ECO:0007669"/>
    <property type="project" value="InterPro"/>
</dbReference>
<keyword evidence="6" id="KW-0239">DNA-directed DNA polymerase</keyword>
<evidence type="ECO:0000313" key="11">
    <source>
        <dbReference type="EMBL" id="OKH30923.1"/>
    </source>
</evidence>
<comment type="caution">
    <text evidence="11">The sequence shown here is derived from an EMBL/GenBank/DDBJ whole genome shotgun (WGS) entry which is preliminary data.</text>
</comment>
<gene>
    <name evidence="11" type="ORF">NIES2119_30075</name>
</gene>
<keyword evidence="5" id="KW-0235">DNA replication</keyword>
<dbReference type="EC" id="2.7.7.7" evidence="1"/>